<name>A0A4U5LZL8_STECR</name>
<gene>
    <name evidence="2" type="ORF">L596_028821</name>
</gene>
<reference evidence="2 3" key="1">
    <citation type="journal article" date="2015" name="Genome Biol.">
        <title>Comparative genomics of Steinernema reveals deeply conserved gene regulatory networks.</title>
        <authorList>
            <person name="Dillman A.R."/>
            <person name="Macchietto M."/>
            <person name="Porter C.F."/>
            <person name="Rogers A."/>
            <person name="Williams B."/>
            <person name="Antoshechkin I."/>
            <person name="Lee M.M."/>
            <person name="Goodwin Z."/>
            <person name="Lu X."/>
            <person name="Lewis E.E."/>
            <person name="Goodrich-Blair H."/>
            <person name="Stock S.P."/>
            <person name="Adams B.J."/>
            <person name="Sternberg P.W."/>
            <person name="Mortazavi A."/>
        </authorList>
    </citation>
    <scope>NUCLEOTIDE SEQUENCE [LARGE SCALE GENOMIC DNA]</scope>
    <source>
        <strain evidence="2 3">ALL</strain>
    </source>
</reference>
<feature type="transmembrane region" description="Helical" evidence="1">
    <location>
        <begin position="86"/>
        <end position="107"/>
    </location>
</feature>
<dbReference type="Proteomes" id="UP000298663">
    <property type="component" value="Unassembled WGS sequence"/>
</dbReference>
<comment type="caution">
    <text evidence="2">The sequence shown here is derived from an EMBL/GenBank/DDBJ whole genome shotgun (WGS) entry which is preliminary data.</text>
</comment>
<evidence type="ECO:0000313" key="2">
    <source>
        <dbReference type="EMBL" id="TKR61752.1"/>
    </source>
</evidence>
<proteinExistence type="predicted"/>
<organism evidence="2 3">
    <name type="scientific">Steinernema carpocapsae</name>
    <name type="common">Entomopathogenic nematode</name>
    <dbReference type="NCBI Taxonomy" id="34508"/>
    <lineage>
        <taxon>Eukaryota</taxon>
        <taxon>Metazoa</taxon>
        <taxon>Ecdysozoa</taxon>
        <taxon>Nematoda</taxon>
        <taxon>Chromadorea</taxon>
        <taxon>Rhabditida</taxon>
        <taxon>Tylenchina</taxon>
        <taxon>Panagrolaimomorpha</taxon>
        <taxon>Strongyloidoidea</taxon>
        <taxon>Steinernematidae</taxon>
        <taxon>Steinernema</taxon>
    </lineage>
</organism>
<evidence type="ECO:0000256" key="1">
    <source>
        <dbReference type="SAM" id="Phobius"/>
    </source>
</evidence>
<sequence>MVTWTSVVPRMKRDFLLEKRFSLTGTTMVEVMHGSFLIRFAVLILGILTLLFVVTAPGACKPFMFKREKLCRSDSDLNISFWTGKLYGQLPIVIIALLLALIPYLTLCFDCSSLQLILDFFSAVILCVFGSVEV</sequence>
<accession>A0A4U5LZL8</accession>
<keyword evidence="1" id="KW-1133">Transmembrane helix</keyword>
<reference evidence="2 3" key="2">
    <citation type="journal article" date="2019" name="G3 (Bethesda)">
        <title>Hybrid Assembly of the Genome of the Entomopathogenic Nematode Steinernema carpocapsae Identifies the X-Chromosome.</title>
        <authorList>
            <person name="Serra L."/>
            <person name="Macchietto M."/>
            <person name="Macias-Munoz A."/>
            <person name="McGill C.J."/>
            <person name="Rodriguez I.M."/>
            <person name="Rodriguez B."/>
            <person name="Murad R."/>
            <person name="Mortazavi A."/>
        </authorList>
    </citation>
    <scope>NUCLEOTIDE SEQUENCE [LARGE SCALE GENOMIC DNA]</scope>
    <source>
        <strain evidence="2 3">ALL</strain>
    </source>
</reference>
<dbReference type="AlphaFoldDB" id="A0A4U5LZL8"/>
<keyword evidence="3" id="KW-1185">Reference proteome</keyword>
<evidence type="ECO:0000313" key="3">
    <source>
        <dbReference type="Proteomes" id="UP000298663"/>
    </source>
</evidence>
<feature type="transmembrane region" description="Helical" evidence="1">
    <location>
        <begin position="113"/>
        <end position="132"/>
    </location>
</feature>
<keyword evidence="1" id="KW-0472">Membrane</keyword>
<feature type="transmembrane region" description="Helical" evidence="1">
    <location>
        <begin position="36"/>
        <end position="60"/>
    </location>
</feature>
<keyword evidence="1" id="KW-0812">Transmembrane</keyword>
<protein>
    <submittedName>
        <fullName evidence="2">Uncharacterized protein</fullName>
    </submittedName>
</protein>
<dbReference type="EMBL" id="AZBU02000011">
    <property type="protein sequence ID" value="TKR61752.1"/>
    <property type="molecule type" value="Genomic_DNA"/>
</dbReference>